<evidence type="ECO:0000259" key="1">
    <source>
        <dbReference type="Pfam" id="PF00534"/>
    </source>
</evidence>
<feature type="domain" description="Glycosyl transferase family 1" evidence="1">
    <location>
        <begin position="183"/>
        <end position="355"/>
    </location>
</feature>
<comment type="caution">
    <text evidence="3">The sequence shown here is derived from an EMBL/GenBank/DDBJ whole genome shotgun (WGS) entry which is preliminary data.</text>
</comment>
<dbReference type="STRING" id="1817893.AUJ66_01290"/>
<reference evidence="3 4" key="1">
    <citation type="journal article" date="2016" name="Environ. Microbiol.">
        <title>Genomic resolution of a cold subsurface aquifer community provides metabolic insights for novel microbes adapted to high CO concentrations.</title>
        <authorList>
            <person name="Probst A.J."/>
            <person name="Castelle C.J."/>
            <person name="Singh A."/>
            <person name="Brown C.T."/>
            <person name="Anantharaman K."/>
            <person name="Sharon I."/>
            <person name="Hug L.A."/>
            <person name="Burstein D."/>
            <person name="Emerson J.B."/>
            <person name="Thomas B.C."/>
            <person name="Banfield J.F."/>
        </authorList>
    </citation>
    <scope>NUCLEOTIDE SEQUENCE [LARGE SCALE GENOMIC DNA]</scope>
    <source>
        <strain evidence="3">CG1_02_38_46</strain>
    </source>
</reference>
<proteinExistence type="predicted"/>
<evidence type="ECO:0000259" key="2">
    <source>
        <dbReference type="Pfam" id="PF13439"/>
    </source>
</evidence>
<dbReference type="InterPro" id="IPR028098">
    <property type="entry name" value="Glyco_trans_4-like_N"/>
</dbReference>
<dbReference type="CDD" id="cd03822">
    <property type="entry name" value="GT4_mannosyltransferase-like"/>
    <property type="match status" value="1"/>
</dbReference>
<dbReference type="InterPro" id="IPR001296">
    <property type="entry name" value="Glyco_trans_1"/>
</dbReference>
<dbReference type="Pfam" id="PF13439">
    <property type="entry name" value="Glyco_transf_4"/>
    <property type="match status" value="1"/>
</dbReference>
<sequence>MKIAYLSTYPPRECGIATFAKDLINAVESVGGLVKSEVIAVNQEEAAYNYEPRVKIQINANNLREYLDLAQWVSNSNIDVVNVQHEFGIYGGPRGKNLVFFLRTVNKPVVTTLHTVLPKPGPMEKIIIKNIADYSNYVVVMANKAVQMLKYIYRVPEKKIRVIPHGVPDVKPVSRDTLNEFLNGYSNRIILSTFGLISEGKGIEYAIMAMPRIVQRHPNATYFIIGETHPEVRKKEGERYRLKLIRLVNNLKLEDHVKFHNRYLALRELVRYLQATSVYITPYLNPDQITSGTLAYALSCGKVSVSTPYLYAREMLADGRGFLAKFRDPDSISWAVNKVLDDGQLKKRIEKRAYNFSRQMIWSNVGRKYLSLFRETLK</sequence>
<organism evidence="3 4">
    <name type="scientific">Candidatus Desantisbacteria bacterium CG1_02_38_46</name>
    <dbReference type="NCBI Taxonomy" id="1817893"/>
    <lineage>
        <taxon>Bacteria</taxon>
        <taxon>Candidatus Desantisiibacteriota</taxon>
    </lineage>
</organism>
<dbReference type="Gene3D" id="3.40.50.2000">
    <property type="entry name" value="Glycogen Phosphorylase B"/>
    <property type="match status" value="2"/>
</dbReference>
<dbReference type="PANTHER" id="PTHR12526">
    <property type="entry name" value="GLYCOSYLTRANSFERASE"/>
    <property type="match status" value="1"/>
</dbReference>
<evidence type="ECO:0000313" key="3">
    <source>
        <dbReference type="EMBL" id="OIN98287.1"/>
    </source>
</evidence>
<dbReference type="AlphaFoldDB" id="A0A1J4SFY9"/>
<dbReference type="GO" id="GO:0016757">
    <property type="term" value="F:glycosyltransferase activity"/>
    <property type="evidence" value="ECO:0007669"/>
    <property type="project" value="InterPro"/>
</dbReference>
<dbReference type="SUPFAM" id="SSF53756">
    <property type="entry name" value="UDP-Glycosyltransferase/glycogen phosphorylase"/>
    <property type="match status" value="1"/>
</dbReference>
<name>A0A1J4SFY9_9BACT</name>
<feature type="domain" description="Glycosyltransferase subfamily 4-like N-terminal" evidence="2">
    <location>
        <begin position="16"/>
        <end position="168"/>
    </location>
</feature>
<evidence type="ECO:0008006" key="5">
    <source>
        <dbReference type="Google" id="ProtNLM"/>
    </source>
</evidence>
<dbReference type="EMBL" id="MNUO01000018">
    <property type="protein sequence ID" value="OIN98287.1"/>
    <property type="molecule type" value="Genomic_DNA"/>
</dbReference>
<evidence type="ECO:0000313" key="4">
    <source>
        <dbReference type="Proteomes" id="UP000182278"/>
    </source>
</evidence>
<dbReference type="Pfam" id="PF00534">
    <property type="entry name" value="Glycos_transf_1"/>
    <property type="match status" value="1"/>
</dbReference>
<accession>A0A1J4SFY9</accession>
<dbReference type="PANTHER" id="PTHR12526:SF572">
    <property type="entry name" value="BLL5144 PROTEIN"/>
    <property type="match status" value="1"/>
</dbReference>
<gene>
    <name evidence="3" type="ORF">AUJ66_01290</name>
</gene>
<dbReference type="Proteomes" id="UP000182278">
    <property type="component" value="Unassembled WGS sequence"/>
</dbReference>
<protein>
    <recommendedName>
        <fullName evidence="5">Glycosyl transferase family 1</fullName>
    </recommendedName>
</protein>